<keyword evidence="10" id="KW-1185">Reference proteome</keyword>
<reference evidence="9 10" key="1">
    <citation type="submission" date="2020-04" db="EMBL/GenBank/DDBJ databases">
        <authorList>
            <person name="Zheng R.K."/>
            <person name="Sun C.M."/>
        </authorList>
    </citation>
    <scope>NUCLEOTIDE SEQUENCE [LARGE SCALE GENOMIC DNA]</scope>
    <source>
        <strain evidence="10">zrk29</strain>
    </source>
</reference>
<dbReference type="PANTHER" id="PTHR21110:SF0">
    <property type="entry name" value="PHOSPHOPENTOMUTASE"/>
    <property type="match status" value="1"/>
</dbReference>
<keyword evidence="3 6" id="KW-0479">Metal-binding</keyword>
<protein>
    <recommendedName>
        <fullName evidence="6 7">Phosphopentomutase</fullName>
        <ecNumber evidence="6 7">5.4.2.7</ecNumber>
    </recommendedName>
    <alternativeName>
        <fullName evidence="6">Phosphodeoxyribomutase</fullName>
    </alternativeName>
</protein>
<dbReference type="Gene3D" id="3.30.70.1250">
    <property type="entry name" value="Phosphopentomutase"/>
    <property type="match status" value="1"/>
</dbReference>
<comment type="catalytic activity">
    <reaction evidence="6">
        <text>2-deoxy-alpha-D-ribose 1-phosphate = 2-deoxy-D-ribose 5-phosphate</text>
        <dbReference type="Rhea" id="RHEA:27658"/>
        <dbReference type="ChEBI" id="CHEBI:57259"/>
        <dbReference type="ChEBI" id="CHEBI:62877"/>
        <dbReference type="EC" id="5.4.2.7"/>
    </reaction>
</comment>
<accession>A0A7L6N325</accession>
<dbReference type="KEGG" id="tbk:HF295_01565"/>
<comment type="catalytic activity">
    <reaction evidence="6">
        <text>alpha-D-ribose 1-phosphate = D-ribose 5-phosphate</text>
        <dbReference type="Rhea" id="RHEA:18793"/>
        <dbReference type="ChEBI" id="CHEBI:57720"/>
        <dbReference type="ChEBI" id="CHEBI:78346"/>
        <dbReference type="EC" id="5.4.2.7"/>
    </reaction>
</comment>
<dbReference type="InterPro" id="IPR017850">
    <property type="entry name" value="Alkaline_phosphatase_core_sf"/>
</dbReference>
<dbReference type="GO" id="GO:0006015">
    <property type="term" value="P:5-phosphoribose 1-diphosphate biosynthetic process"/>
    <property type="evidence" value="ECO:0007669"/>
    <property type="project" value="UniProtKB-UniPathway"/>
</dbReference>
<dbReference type="NCBIfam" id="NF003766">
    <property type="entry name" value="PRK05362.1"/>
    <property type="match status" value="1"/>
</dbReference>
<dbReference type="PIRSF" id="PIRSF001491">
    <property type="entry name" value="Ppentomutase"/>
    <property type="match status" value="1"/>
</dbReference>
<dbReference type="NCBIfam" id="TIGR01696">
    <property type="entry name" value="deoB"/>
    <property type="match status" value="1"/>
</dbReference>
<comment type="similarity">
    <text evidence="1 6">Belongs to the phosphopentomutase family.</text>
</comment>
<dbReference type="GO" id="GO:0006018">
    <property type="term" value="P:2-deoxyribose 1-phosphate catabolic process"/>
    <property type="evidence" value="ECO:0007669"/>
    <property type="project" value="UniProtKB-UniRule"/>
</dbReference>
<feature type="binding site" evidence="6">
    <location>
        <position position="12"/>
    </location>
    <ligand>
        <name>Mn(2+)</name>
        <dbReference type="ChEBI" id="CHEBI:29035"/>
        <label>1</label>
    </ligand>
</feature>
<dbReference type="EC" id="5.4.2.7" evidence="6 7"/>
<proteinExistence type="inferred from homology"/>
<evidence type="ECO:0000313" key="9">
    <source>
        <dbReference type="EMBL" id="QLY39618.1"/>
    </source>
</evidence>
<keyword evidence="2 6" id="KW-0963">Cytoplasm</keyword>
<dbReference type="Pfam" id="PF01676">
    <property type="entry name" value="Metalloenzyme"/>
    <property type="match status" value="1"/>
</dbReference>
<evidence type="ECO:0000256" key="3">
    <source>
        <dbReference type="ARBA" id="ARBA00022723"/>
    </source>
</evidence>
<dbReference type="InterPro" id="IPR006124">
    <property type="entry name" value="Metalloenzyme"/>
</dbReference>
<dbReference type="GO" id="GO:0043094">
    <property type="term" value="P:metabolic compound salvage"/>
    <property type="evidence" value="ECO:0007669"/>
    <property type="project" value="UniProtKB-UniRule"/>
</dbReference>
<evidence type="ECO:0000256" key="2">
    <source>
        <dbReference type="ARBA" id="ARBA00022490"/>
    </source>
</evidence>
<dbReference type="GO" id="GO:0005829">
    <property type="term" value="C:cytosol"/>
    <property type="evidence" value="ECO:0007669"/>
    <property type="project" value="TreeGrafter"/>
</dbReference>
<name>A0A7L6N325_9MOLU</name>
<feature type="binding site" evidence="6">
    <location>
        <position position="340"/>
    </location>
    <ligand>
        <name>Mn(2+)</name>
        <dbReference type="ChEBI" id="CHEBI:29035"/>
        <label>2</label>
    </ligand>
</feature>
<organism evidence="9 10">
    <name type="scientific">Hujiaoplasma nucleasis</name>
    <dbReference type="NCBI Taxonomy" id="2725268"/>
    <lineage>
        <taxon>Bacteria</taxon>
        <taxon>Bacillati</taxon>
        <taxon>Mycoplasmatota</taxon>
        <taxon>Mollicutes</taxon>
        <taxon>Candidatus Izemoplasmatales</taxon>
        <taxon>Hujiaoplasmataceae</taxon>
        <taxon>Hujiaoplasma</taxon>
    </lineage>
</organism>
<feature type="binding site" evidence="6">
    <location>
        <position position="287"/>
    </location>
    <ligand>
        <name>Mn(2+)</name>
        <dbReference type="ChEBI" id="CHEBI:29035"/>
        <label>2</label>
    </ligand>
</feature>
<dbReference type="RefSeq" id="WP_312032094.1">
    <property type="nucleotide sequence ID" value="NZ_CP051151.1"/>
</dbReference>
<dbReference type="FunFam" id="3.30.70.1250:FF:000001">
    <property type="entry name" value="Phosphopentomutase"/>
    <property type="match status" value="1"/>
</dbReference>
<evidence type="ECO:0000256" key="7">
    <source>
        <dbReference type="NCBIfam" id="TIGR01696"/>
    </source>
</evidence>
<evidence type="ECO:0000256" key="1">
    <source>
        <dbReference type="ARBA" id="ARBA00010373"/>
    </source>
</evidence>
<evidence type="ECO:0000256" key="4">
    <source>
        <dbReference type="ARBA" id="ARBA00023211"/>
    </source>
</evidence>
<dbReference type="SUPFAM" id="SSF143856">
    <property type="entry name" value="DeoB insert domain-like"/>
    <property type="match status" value="1"/>
</dbReference>
<evidence type="ECO:0000313" key="10">
    <source>
        <dbReference type="Proteomes" id="UP000512167"/>
    </source>
</evidence>
<comment type="pathway">
    <text evidence="6">Carbohydrate degradation; 2-deoxy-D-ribose 1-phosphate degradation; D-glyceraldehyde 3-phosphate and acetaldehyde from 2-deoxy-alpha-D-ribose 1-phosphate: step 1/2.</text>
</comment>
<evidence type="ECO:0000256" key="5">
    <source>
        <dbReference type="ARBA" id="ARBA00023235"/>
    </source>
</evidence>
<dbReference type="GO" id="GO:0030145">
    <property type="term" value="F:manganese ion binding"/>
    <property type="evidence" value="ECO:0007669"/>
    <property type="project" value="UniProtKB-UniRule"/>
</dbReference>
<dbReference type="Gene3D" id="3.40.720.10">
    <property type="entry name" value="Alkaline Phosphatase, subunit A"/>
    <property type="match status" value="1"/>
</dbReference>
<comment type="subcellular location">
    <subcellularLocation>
        <location evidence="6">Cytoplasm</location>
    </subcellularLocation>
</comment>
<keyword evidence="4 6" id="KW-0464">Manganese</keyword>
<dbReference type="Proteomes" id="UP000512167">
    <property type="component" value="Chromosome"/>
</dbReference>
<dbReference type="UniPathway" id="UPA00087">
    <property type="reaction ID" value="UER00173"/>
</dbReference>
<dbReference type="SUPFAM" id="SSF53649">
    <property type="entry name" value="Alkaline phosphatase-like"/>
    <property type="match status" value="1"/>
</dbReference>
<dbReference type="InterPro" id="IPR010045">
    <property type="entry name" value="DeoB"/>
</dbReference>
<keyword evidence="5 6" id="KW-0413">Isomerase</keyword>
<dbReference type="InterPro" id="IPR024052">
    <property type="entry name" value="Phosphopentomutase_DeoB_cap_sf"/>
</dbReference>
<dbReference type="EMBL" id="CP051151">
    <property type="protein sequence ID" value="QLY39618.1"/>
    <property type="molecule type" value="Genomic_DNA"/>
</dbReference>
<evidence type="ECO:0000259" key="8">
    <source>
        <dbReference type="Pfam" id="PF01676"/>
    </source>
</evidence>
<dbReference type="CDD" id="cd16009">
    <property type="entry name" value="PPM"/>
    <property type="match status" value="1"/>
</dbReference>
<dbReference type="GO" id="GO:0008973">
    <property type="term" value="F:phosphopentomutase activity"/>
    <property type="evidence" value="ECO:0007669"/>
    <property type="project" value="UniProtKB-UniRule"/>
</dbReference>
<comment type="cofactor">
    <cofactor evidence="6">
        <name>Mn(2+)</name>
        <dbReference type="ChEBI" id="CHEBI:29035"/>
    </cofactor>
    <text evidence="6">Binds 2 manganese ions.</text>
</comment>
<dbReference type="GO" id="GO:0009117">
    <property type="term" value="P:nucleotide metabolic process"/>
    <property type="evidence" value="ECO:0007669"/>
    <property type="project" value="UniProtKB-UniRule"/>
</dbReference>
<evidence type="ECO:0000256" key="6">
    <source>
        <dbReference type="HAMAP-Rule" id="MF_00740"/>
    </source>
</evidence>
<sequence length="392" mass="43743">MKYKRIFLIVIDSVGVGELPDADKFNDLGANTIANLAKETGGIHLPVLESFGYGNLTEIQGVKPVQQPRANTTKMMEISNGKDTMTGHWEIMGIKTVKPFKTFTDSGFPQDLIEKIEELSSRKVIGNKSASGTEILKELGPEQEKTGALIVYTSADSVLQIAAHEEVIPLKELYDICEKVRELTLDEKWRVGRIIARPYLGSETDGYKRTTNRHDYALSPTSKTVLDILAENNYDVISVGKIKDIFNGSGITDHYGIKSNHDGMNKVMMLTEKEFTGLNFTNLVDFDALYGHRRDSQGYKEAMEEFDRDLGQLITKLRDDDLLMVTADHGNDPTHHGTDHTREYVPLFIYNHKLKGSFLDISKTFADIGQTIADNFGLSGTEIGTSLLNDLK</sequence>
<feature type="binding site" evidence="6">
    <location>
        <position position="292"/>
    </location>
    <ligand>
        <name>Mn(2+)</name>
        <dbReference type="ChEBI" id="CHEBI:29035"/>
        <label>2</label>
    </ligand>
</feature>
<feature type="binding site" evidence="6">
    <location>
        <position position="329"/>
    </location>
    <ligand>
        <name>Mn(2+)</name>
        <dbReference type="ChEBI" id="CHEBI:29035"/>
        <label>1</label>
    </ligand>
</feature>
<comment type="function">
    <text evidence="6">Isomerase that catalyzes the conversion of deoxy-ribose 1-phosphate (dRib-1-P) and ribose 1-phosphate (Rib-1-P) to deoxy-ribose 5-phosphate (dRib-5-P) and ribose 5-phosphate (Rib-5-P), respectively.</text>
</comment>
<dbReference type="HAMAP" id="MF_00740">
    <property type="entry name" value="Phosphopentomut"/>
    <property type="match status" value="1"/>
</dbReference>
<dbReference type="GO" id="GO:0000287">
    <property type="term" value="F:magnesium ion binding"/>
    <property type="evidence" value="ECO:0007669"/>
    <property type="project" value="UniProtKB-UniRule"/>
</dbReference>
<gene>
    <name evidence="6" type="primary">deoB</name>
    <name evidence="9" type="ORF">HF295_01565</name>
</gene>
<dbReference type="PANTHER" id="PTHR21110">
    <property type="entry name" value="PHOSPHOPENTOMUTASE"/>
    <property type="match status" value="1"/>
</dbReference>
<dbReference type="AlphaFoldDB" id="A0A7L6N325"/>
<feature type="domain" description="Metalloenzyme" evidence="8">
    <location>
        <begin position="4"/>
        <end position="379"/>
    </location>
</feature>
<feature type="binding site" evidence="6">
    <location>
        <position position="328"/>
    </location>
    <ligand>
        <name>Mn(2+)</name>
        <dbReference type="ChEBI" id="CHEBI:29035"/>
        <label>1</label>
    </ligand>
</feature>